<evidence type="ECO:0000313" key="2">
    <source>
        <dbReference type="EMBL" id="CAF1683783.1"/>
    </source>
</evidence>
<feature type="compositionally biased region" description="Polar residues" evidence="1">
    <location>
        <begin position="161"/>
        <end position="175"/>
    </location>
</feature>
<keyword evidence="3" id="KW-1185">Reference proteome</keyword>
<feature type="region of interest" description="Disordered" evidence="1">
    <location>
        <begin position="1"/>
        <end position="71"/>
    </location>
</feature>
<sequence length="194" mass="21318">TSECHSNSNNNNNVQLIGIHPRPESTYIKEWPSPPPLPAKRSEQLLETDFPMIENPQAQESATSGSSFAPSDSLCCAMVEQAFDYLQTHDDNDDVVYKKPSISHIDGSDNEENSEGNDSVDTIDLDATTSTNHQTDSGIHTSSSSQVTIDKRHDSQEKLTDQQSPMASSSRGTGSEDNDSDFDNQSHEDDLENE</sequence>
<evidence type="ECO:0000313" key="3">
    <source>
        <dbReference type="Proteomes" id="UP000663828"/>
    </source>
</evidence>
<feature type="compositionally biased region" description="Basic and acidic residues" evidence="1">
    <location>
        <begin position="149"/>
        <end position="160"/>
    </location>
</feature>
<dbReference type="AlphaFoldDB" id="A0A816H6U3"/>
<accession>A0A816H6U3</accession>
<organism evidence="2 3">
    <name type="scientific">Adineta ricciae</name>
    <name type="common">Rotifer</name>
    <dbReference type="NCBI Taxonomy" id="249248"/>
    <lineage>
        <taxon>Eukaryota</taxon>
        <taxon>Metazoa</taxon>
        <taxon>Spiralia</taxon>
        <taxon>Gnathifera</taxon>
        <taxon>Rotifera</taxon>
        <taxon>Eurotatoria</taxon>
        <taxon>Bdelloidea</taxon>
        <taxon>Adinetida</taxon>
        <taxon>Adinetidae</taxon>
        <taxon>Adineta</taxon>
    </lineage>
</organism>
<dbReference type="EMBL" id="CAJNOR010015967">
    <property type="protein sequence ID" value="CAF1683783.1"/>
    <property type="molecule type" value="Genomic_DNA"/>
</dbReference>
<feature type="compositionally biased region" description="Low complexity" evidence="1">
    <location>
        <begin position="1"/>
        <end position="13"/>
    </location>
</feature>
<proteinExistence type="predicted"/>
<feature type="non-terminal residue" evidence="2">
    <location>
        <position position="1"/>
    </location>
</feature>
<gene>
    <name evidence="2" type="ORF">XAT740_LOCUS61296</name>
</gene>
<protein>
    <submittedName>
        <fullName evidence="2">Uncharacterized protein</fullName>
    </submittedName>
</protein>
<evidence type="ECO:0000256" key="1">
    <source>
        <dbReference type="SAM" id="MobiDB-lite"/>
    </source>
</evidence>
<feature type="region of interest" description="Disordered" evidence="1">
    <location>
        <begin position="89"/>
        <end position="194"/>
    </location>
</feature>
<name>A0A816H6U3_ADIRI</name>
<feature type="compositionally biased region" description="Polar residues" evidence="1">
    <location>
        <begin position="56"/>
        <end position="70"/>
    </location>
</feature>
<comment type="caution">
    <text evidence="2">The sequence shown here is derived from an EMBL/GenBank/DDBJ whole genome shotgun (WGS) entry which is preliminary data.</text>
</comment>
<dbReference type="Proteomes" id="UP000663828">
    <property type="component" value="Unassembled WGS sequence"/>
</dbReference>
<feature type="compositionally biased region" description="Polar residues" evidence="1">
    <location>
        <begin position="127"/>
        <end position="148"/>
    </location>
</feature>
<feature type="non-terminal residue" evidence="2">
    <location>
        <position position="194"/>
    </location>
</feature>
<reference evidence="2" key="1">
    <citation type="submission" date="2021-02" db="EMBL/GenBank/DDBJ databases">
        <authorList>
            <person name="Nowell W R."/>
        </authorList>
    </citation>
    <scope>NUCLEOTIDE SEQUENCE</scope>
</reference>